<dbReference type="Gene3D" id="1.10.510.10">
    <property type="entry name" value="Transferase(Phosphotransferase) domain 1"/>
    <property type="match status" value="1"/>
</dbReference>
<feature type="region of interest" description="Disordered" evidence="7">
    <location>
        <begin position="355"/>
        <end position="378"/>
    </location>
</feature>
<feature type="domain" description="Protein kinase" evidence="8">
    <location>
        <begin position="807"/>
        <end position="1091"/>
    </location>
</feature>
<dbReference type="GO" id="GO:0004674">
    <property type="term" value="F:protein serine/threonine kinase activity"/>
    <property type="evidence" value="ECO:0007669"/>
    <property type="project" value="UniProtKB-KW"/>
</dbReference>
<keyword evidence="10" id="KW-1185">Reference proteome</keyword>
<feature type="compositionally biased region" description="Low complexity" evidence="7">
    <location>
        <begin position="513"/>
        <end position="525"/>
    </location>
</feature>
<dbReference type="PROSITE" id="PS00108">
    <property type="entry name" value="PROTEIN_KINASE_ST"/>
    <property type="match status" value="1"/>
</dbReference>
<dbReference type="FunFam" id="1.10.510.10:FF:000224">
    <property type="entry name" value="serine/threonine-protein kinase mph1 isoform X1"/>
    <property type="match status" value="1"/>
</dbReference>
<dbReference type="InterPro" id="IPR011009">
    <property type="entry name" value="Kinase-like_dom_sf"/>
</dbReference>
<keyword evidence="4" id="KW-0418">Kinase</keyword>
<reference evidence="9" key="1">
    <citation type="submission" date="2020-11" db="EMBL/GenBank/DDBJ databases">
        <title>Chlorella ohadii genome sequencing and assembly.</title>
        <authorList>
            <person name="Murik O."/>
            <person name="Treves H."/>
            <person name="Kedem I."/>
            <person name="Shotland Y."/>
            <person name="Kaplan A."/>
        </authorList>
    </citation>
    <scope>NUCLEOTIDE SEQUENCE</scope>
    <source>
        <strain evidence="9">1</strain>
    </source>
</reference>
<keyword evidence="3 6" id="KW-0547">Nucleotide-binding</keyword>
<dbReference type="PANTHER" id="PTHR22974:SF21">
    <property type="entry name" value="DUAL SPECIFICITY PROTEIN KINASE TTK"/>
    <property type="match status" value="1"/>
</dbReference>
<dbReference type="InterPro" id="IPR017441">
    <property type="entry name" value="Protein_kinase_ATP_BS"/>
</dbReference>
<dbReference type="InterPro" id="IPR013212">
    <property type="entry name" value="Mad3/Bub1_I"/>
</dbReference>
<accession>A0AAD5H9K8</accession>
<dbReference type="InterPro" id="IPR008271">
    <property type="entry name" value="Ser/Thr_kinase_AS"/>
</dbReference>
<feature type="region of interest" description="Disordered" evidence="7">
    <location>
        <begin position="288"/>
        <end position="307"/>
    </location>
</feature>
<keyword evidence="5 6" id="KW-0067">ATP-binding</keyword>
<protein>
    <recommendedName>
        <fullName evidence="8">Protein kinase domain-containing protein</fullName>
    </recommendedName>
</protein>
<evidence type="ECO:0000256" key="4">
    <source>
        <dbReference type="ARBA" id="ARBA00022777"/>
    </source>
</evidence>
<evidence type="ECO:0000256" key="7">
    <source>
        <dbReference type="SAM" id="MobiDB-lite"/>
    </source>
</evidence>
<feature type="compositionally biased region" description="Low complexity" evidence="7">
    <location>
        <begin position="572"/>
        <end position="592"/>
    </location>
</feature>
<name>A0AAD5H9K8_9CHLO</name>
<feature type="region of interest" description="Disordered" evidence="7">
    <location>
        <begin position="430"/>
        <end position="501"/>
    </location>
</feature>
<feature type="region of interest" description="Disordered" evidence="7">
    <location>
        <begin position="572"/>
        <end position="718"/>
    </location>
</feature>
<feature type="compositionally biased region" description="Low complexity" evidence="7">
    <location>
        <begin position="443"/>
        <end position="468"/>
    </location>
</feature>
<dbReference type="PROSITE" id="PS50011">
    <property type="entry name" value="PROTEIN_KINASE_DOM"/>
    <property type="match status" value="1"/>
</dbReference>
<comment type="caution">
    <text evidence="9">The sequence shown here is derived from an EMBL/GenBank/DDBJ whole genome shotgun (WGS) entry which is preliminary data.</text>
</comment>
<keyword evidence="2" id="KW-0808">Transferase</keyword>
<dbReference type="Pfam" id="PF00069">
    <property type="entry name" value="Pkinase"/>
    <property type="match status" value="1"/>
</dbReference>
<dbReference type="Gene3D" id="1.25.40.430">
    <property type="match status" value="1"/>
</dbReference>
<evidence type="ECO:0000313" key="10">
    <source>
        <dbReference type="Proteomes" id="UP001205105"/>
    </source>
</evidence>
<feature type="compositionally biased region" description="Low complexity" evidence="7">
    <location>
        <begin position="689"/>
        <end position="705"/>
    </location>
</feature>
<feature type="binding site" evidence="6">
    <location>
        <position position="835"/>
    </location>
    <ligand>
        <name>ATP</name>
        <dbReference type="ChEBI" id="CHEBI:30616"/>
    </ligand>
</feature>
<dbReference type="GO" id="GO:0004712">
    <property type="term" value="F:protein serine/threonine/tyrosine kinase activity"/>
    <property type="evidence" value="ECO:0007669"/>
    <property type="project" value="TreeGrafter"/>
</dbReference>
<evidence type="ECO:0000256" key="1">
    <source>
        <dbReference type="ARBA" id="ARBA00022527"/>
    </source>
</evidence>
<dbReference type="InterPro" id="IPR000719">
    <property type="entry name" value="Prot_kinase_dom"/>
</dbReference>
<dbReference type="CDD" id="cd14131">
    <property type="entry name" value="PKc_Mps1"/>
    <property type="match status" value="1"/>
</dbReference>
<dbReference type="PROSITE" id="PS00107">
    <property type="entry name" value="PROTEIN_KINASE_ATP"/>
    <property type="match status" value="1"/>
</dbReference>
<evidence type="ECO:0000256" key="5">
    <source>
        <dbReference type="ARBA" id="ARBA00022840"/>
    </source>
</evidence>
<evidence type="ECO:0000313" key="9">
    <source>
        <dbReference type="EMBL" id="KAI7845302.1"/>
    </source>
</evidence>
<evidence type="ECO:0000259" key="8">
    <source>
        <dbReference type="PROSITE" id="PS50011"/>
    </source>
</evidence>
<dbReference type="AlphaFoldDB" id="A0AAD5H9K8"/>
<feature type="compositionally biased region" description="Basic and acidic residues" evidence="7">
    <location>
        <begin position="1248"/>
        <end position="1260"/>
    </location>
</feature>
<organism evidence="9 10">
    <name type="scientific">Chlorella ohadii</name>
    <dbReference type="NCBI Taxonomy" id="2649997"/>
    <lineage>
        <taxon>Eukaryota</taxon>
        <taxon>Viridiplantae</taxon>
        <taxon>Chlorophyta</taxon>
        <taxon>core chlorophytes</taxon>
        <taxon>Trebouxiophyceae</taxon>
        <taxon>Chlorellales</taxon>
        <taxon>Chlorellaceae</taxon>
        <taxon>Chlorella clade</taxon>
        <taxon>Chlorella</taxon>
    </lineage>
</organism>
<dbReference type="GO" id="GO:0005524">
    <property type="term" value="F:ATP binding"/>
    <property type="evidence" value="ECO:0007669"/>
    <property type="project" value="UniProtKB-UniRule"/>
</dbReference>
<feature type="region of interest" description="Disordered" evidence="7">
    <location>
        <begin position="221"/>
        <end position="283"/>
    </location>
</feature>
<sequence length="1277" mass="132193">MARASWERQLEAYTKAASGSTPPPQRAARARMADAVRAAPESPEAWAALLAAEEAALGASTGTLSGERGVGARGGVSLFDLYAAATKAVPRANNYTNDAYVRIWLGFARHQWVRNADDARDVFKMLRSQAIGASSALLYYEWAALELAGGNQFKALSVVSKGLKEAAQPASLLEQMQADLQAGKFVYRPPWASEGSGNKTGHSGVSSLGAAFLTPGVLDERRSSATPSLDVTGGTTAGGATETLLINRPGVPAARQGSSLAPRPADSGRTVGGGGGDTDTVVLGSKAAAPGASTQQQQQQHTAGLTDQVANRTSHTIHSGSTVGSDDPTATMRVKALSGRSGGSTGSIGEEATVCLRKPGSGGKDAGAGSSDAQRGGDDTLVINRASLLKNTALVGSASKDGSSAAAAGSKEQAGLLKPRRLGVLGKAQRVVSTPAGRPPLAPAAGAAAAEQPAAEAADDAAAAAAAEANRKRKAEMEAAQSPNPQLQMAGLGEGKRRQSPCDEVRIARAAGSADAAAGATTAARPAERQLPPVPRFDEQRPAAAAAAGQTAPAEVVTTAAPGRPLIAAAAPSRSAAGTASTKAAAAPAGGRQQLVLQESGAATQGGRQAEEGDEEDETAPVVLSKLAQRVQRGRQSLAPSKIVLGGDGSLMHRSGAGTPGVGGDEDDDTLPVAHRPEPAAEEADADATRPLARPAAPAATRAASPPRPRPAGPRVQIDGAGNVAVMRPSSAGVKPLPVPPPPPPALAEAVPAAPAVPRVPMGPPPPKQARPAAAAVPAAVPQQQQARPGRRVVEDENTVTVKDIVYTKLECVGRGGSSKVYKVMAPNRKIFALKRIRLQGRDAEAATGFLDEIKLLNSLAGRSNIIQLIDSEVHRSEGLIYMVLEYGDIDLARLLQKHEKARRELAGGEVEDIDENFIRLYWEQMLQARRQPRAVDTIHRERIVHSDLKPANFLVVEGQLKLIDFGIAKAIHGDTTSIARESQVGTLNYMSPEAILGGQNNIRGGPPMKVGRASDIWSLGCILYQMVYGHTPFSHLPFIQKMHAIIDAGHRIAFPPLKNAALLDVIQRCLDRNPRSRITMQQELLEHPFLRPTHAPAAAAAPKPGSSVELSREQLTKLLQQVAAAGVSGSEVGHLSDQLFKQLSNGLSPDLQQQQQQQQQPGSVAAAVAQAAAARSGQRADAVAALESRPRAAAPGASTAAAAAGGRPALMPISQSAIAQQAAALRRVEPAAKQPAQRQPESGLEAALRKGLERFKFEDATAGEEDGNTTGGFSNP</sequence>
<feature type="compositionally biased region" description="Low complexity" evidence="7">
    <location>
        <begin position="543"/>
        <end position="555"/>
    </location>
</feature>
<feature type="region of interest" description="Disordered" evidence="7">
    <location>
        <begin position="1227"/>
        <end position="1277"/>
    </location>
</feature>
<dbReference type="Proteomes" id="UP001205105">
    <property type="component" value="Unassembled WGS sequence"/>
</dbReference>
<feature type="compositionally biased region" description="Low complexity" evidence="7">
    <location>
        <begin position="232"/>
        <end position="241"/>
    </location>
</feature>
<evidence type="ECO:0000256" key="2">
    <source>
        <dbReference type="ARBA" id="ARBA00022679"/>
    </source>
</evidence>
<dbReference type="Pfam" id="PF08311">
    <property type="entry name" value="Mad3_BUB1_I"/>
    <property type="match status" value="1"/>
</dbReference>
<dbReference type="GO" id="GO:0033316">
    <property type="term" value="P:meiotic spindle assembly checkpoint signaling"/>
    <property type="evidence" value="ECO:0007669"/>
    <property type="project" value="TreeGrafter"/>
</dbReference>
<dbReference type="InterPro" id="IPR027084">
    <property type="entry name" value="Mps1_cat"/>
</dbReference>
<dbReference type="GO" id="GO:0007094">
    <property type="term" value="P:mitotic spindle assembly checkpoint signaling"/>
    <property type="evidence" value="ECO:0007669"/>
    <property type="project" value="TreeGrafter"/>
</dbReference>
<dbReference type="FunFam" id="3.30.200.20:FF:000131">
    <property type="entry name" value="Dual specificity protein kinase TTK"/>
    <property type="match status" value="1"/>
</dbReference>
<dbReference type="PANTHER" id="PTHR22974">
    <property type="entry name" value="MIXED LINEAGE PROTEIN KINASE"/>
    <property type="match status" value="1"/>
</dbReference>
<dbReference type="GO" id="GO:0005634">
    <property type="term" value="C:nucleus"/>
    <property type="evidence" value="ECO:0007669"/>
    <property type="project" value="TreeGrafter"/>
</dbReference>
<dbReference type="GO" id="GO:0098813">
    <property type="term" value="P:nuclear chromosome segregation"/>
    <property type="evidence" value="ECO:0007669"/>
    <property type="project" value="UniProtKB-ARBA"/>
</dbReference>
<dbReference type="SMART" id="SM00220">
    <property type="entry name" value="S_TKc"/>
    <property type="match status" value="1"/>
</dbReference>
<dbReference type="GO" id="GO:0000776">
    <property type="term" value="C:kinetochore"/>
    <property type="evidence" value="ECO:0007669"/>
    <property type="project" value="TreeGrafter"/>
</dbReference>
<dbReference type="SMART" id="SM00777">
    <property type="entry name" value="Mad3_BUB1_I"/>
    <property type="match status" value="1"/>
</dbReference>
<dbReference type="Gene3D" id="3.30.200.20">
    <property type="entry name" value="Phosphorylase Kinase, domain 1"/>
    <property type="match status" value="1"/>
</dbReference>
<feature type="compositionally biased region" description="Polar residues" evidence="7">
    <location>
        <begin position="595"/>
        <end position="607"/>
    </location>
</feature>
<keyword evidence="1" id="KW-0723">Serine/threonine-protein kinase</keyword>
<proteinExistence type="predicted"/>
<feature type="region of interest" description="Disordered" evidence="7">
    <location>
        <begin position="513"/>
        <end position="555"/>
    </location>
</feature>
<evidence type="ECO:0000256" key="3">
    <source>
        <dbReference type="ARBA" id="ARBA00022741"/>
    </source>
</evidence>
<dbReference type="EMBL" id="JADXDR010000019">
    <property type="protein sequence ID" value="KAI7845302.1"/>
    <property type="molecule type" value="Genomic_DNA"/>
</dbReference>
<evidence type="ECO:0000256" key="6">
    <source>
        <dbReference type="PROSITE-ProRule" id="PRU10141"/>
    </source>
</evidence>
<dbReference type="SUPFAM" id="SSF56112">
    <property type="entry name" value="Protein kinase-like (PK-like)"/>
    <property type="match status" value="1"/>
</dbReference>
<dbReference type="GO" id="GO:0034501">
    <property type="term" value="P:protein localization to kinetochore"/>
    <property type="evidence" value="ECO:0007669"/>
    <property type="project" value="TreeGrafter"/>
</dbReference>
<gene>
    <name evidence="9" type="ORF">COHA_001145</name>
</gene>